<protein>
    <submittedName>
        <fullName evidence="3">Uncharacterized protein</fullName>
    </submittedName>
</protein>
<evidence type="ECO:0000313" key="3">
    <source>
        <dbReference type="EMBL" id="GGC29825.1"/>
    </source>
</evidence>
<proteinExistence type="predicted"/>
<feature type="transmembrane region" description="Helical" evidence="2">
    <location>
        <begin position="33"/>
        <end position="49"/>
    </location>
</feature>
<keyword evidence="2" id="KW-1133">Transmembrane helix</keyword>
<gene>
    <name evidence="3" type="ORF">GCM10011386_22330</name>
</gene>
<evidence type="ECO:0000256" key="2">
    <source>
        <dbReference type="SAM" id="Phobius"/>
    </source>
</evidence>
<accession>A0ABQ1LVH9</accession>
<evidence type="ECO:0000256" key="1">
    <source>
        <dbReference type="SAM" id="MobiDB-lite"/>
    </source>
</evidence>
<reference evidence="4" key="1">
    <citation type="journal article" date="2019" name="Int. J. Syst. Evol. Microbiol.">
        <title>The Global Catalogue of Microorganisms (GCM) 10K type strain sequencing project: providing services to taxonomists for standard genome sequencing and annotation.</title>
        <authorList>
            <consortium name="The Broad Institute Genomics Platform"/>
            <consortium name="The Broad Institute Genome Sequencing Center for Infectious Disease"/>
            <person name="Wu L."/>
            <person name="Ma J."/>
        </authorList>
    </citation>
    <scope>NUCLEOTIDE SEQUENCE [LARGE SCALE GENOMIC DNA]</scope>
    <source>
        <strain evidence="4">CGMCC 1.15342</strain>
    </source>
</reference>
<evidence type="ECO:0000313" key="4">
    <source>
        <dbReference type="Proteomes" id="UP000597338"/>
    </source>
</evidence>
<dbReference type="Proteomes" id="UP000597338">
    <property type="component" value="Unassembled WGS sequence"/>
</dbReference>
<dbReference type="EMBL" id="BMIK01000006">
    <property type="protein sequence ID" value="GGC29825.1"/>
    <property type="molecule type" value="Genomic_DNA"/>
</dbReference>
<comment type="caution">
    <text evidence="3">The sequence shown here is derived from an EMBL/GenBank/DDBJ whole genome shotgun (WGS) entry which is preliminary data.</text>
</comment>
<name>A0ABQ1LVH9_9SPHI</name>
<keyword evidence="4" id="KW-1185">Reference proteome</keyword>
<keyword evidence="2" id="KW-0812">Transmembrane</keyword>
<keyword evidence="2" id="KW-0472">Membrane</keyword>
<sequence length="65" mass="6913">MYPGTGNPATTGKPGVGEATAGDGGGSKICGDTVILILFYYFYILYVYLSHETNKRAKNVLLHAS</sequence>
<feature type="region of interest" description="Disordered" evidence="1">
    <location>
        <begin position="1"/>
        <end position="28"/>
    </location>
</feature>
<organism evidence="3 4">
    <name type="scientific">Parapedobacter defluvii</name>
    <dbReference type="NCBI Taxonomy" id="2045106"/>
    <lineage>
        <taxon>Bacteria</taxon>
        <taxon>Pseudomonadati</taxon>
        <taxon>Bacteroidota</taxon>
        <taxon>Sphingobacteriia</taxon>
        <taxon>Sphingobacteriales</taxon>
        <taxon>Sphingobacteriaceae</taxon>
        <taxon>Parapedobacter</taxon>
    </lineage>
</organism>